<reference evidence="1 2" key="1">
    <citation type="journal article" date="2020" name="Nat. Commun.">
        <title>Genome of Tripterygium wilfordii and identification of cytochrome P450 involved in triptolide biosynthesis.</title>
        <authorList>
            <person name="Tu L."/>
            <person name="Su P."/>
            <person name="Zhang Z."/>
            <person name="Gao L."/>
            <person name="Wang J."/>
            <person name="Hu T."/>
            <person name="Zhou J."/>
            <person name="Zhang Y."/>
            <person name="Zhao Y."/>
            <person name="Liu Y."/>
            <person name="Song Y."/>
            <person name="Tong Y."/>
            <person name="Lu Y."/>
            <person name="Yang J."/>
            <person name="Xu C."/>
            <person name="Jia M."/>
            <person name="Peters R.J."/>
            <person name="Huang L."/>
            <person name="Gao W."/>
        </authorList>
    </citation>
    <scope>NUCLEOTIDE SEQUENCE [LARGE SCALE GENOMIC DNA]</scope>
    <source>
        <strain evidence="2">cv. XIE 37</strain>
        <tissue evidence="1">Leaf</tissue>
    </source>
</reference>
<accession>A0A7J7D1N4</accession>
<comment type="caution">
    <text evidence="1">The sequence shown here is derived from an EMBL/GenBank/DDBJ whole genome shotgun (WGS) entry which is preliminary data.</text>
</comment>
<dbReference type="Proteomes" id="UP000593562">
    <property type="component" value="Unassembled WGS sequence"/>
</dbReference>
<protein>
    <submittedName>
        <fullName evidence="1">Uncharacterized protein</fullName>
    </submittedName>
</protein>
<proteinExistence type="predicted"/>
<dbReference type="AlphaFoldDB" id="A0A7J7D1N4"/>
<name>A0A7J7D1N4_TRIWF</name>
<organism evidence="1 2">
    <name type="scientific">Tripterygium wilfordii</name>
    <name type="common">Thunder God vine</name>
    <dbReference type="NCBI Taxonomy" id="458696"/>
    <lineage>
        <taxon>Eukaryota</taxon>
        <taxon>Viridiplantae</taxon>
        <taxon>Streptophyta</taxon>
        <taxon>Embryophyta</taxon>
        <taxon>Tracheophyta</taxon>
        <taxon>Spermatophyta</taxon>
        <taxon>Magnoliopsida</taxon>
        <taxon>eudicotyledons</taxon>
        <taxon>Gunneridae</taxon>
        <taxon>Pentapetalae</taxon>
        <taxon>rosids</taxon>
        <taxon>fabids</taxon>
        <taxon>Celastrales</taxon>
        <taxon>Celastraceae</taxon>
        <taxon>Tripterygium</taxon>
    </lineage>
</organism>
<dbReference type="InParanoid" id="A0A7J7D1N4"/>
<dbReference type="EMBL" id="JAAARO010000011">
    <property type="protein sequence ID" value="KAF5740233.1"/>
    <property type="molecule type" value="Genomic_DNA"/>
</dbReference>
<evidence type="ECO:0000313" key="1">
    <source>
        <dbReference type="EMBL" id="KAF5740233.1"/>
    </source>
</evidence>
<keyword evidence="2" id="KW-1185">Reference proteome</keyword>
<gene>
    <name evidence="1" type="ORF">HS088_TW11G00299</name>
</gene>
<sequence>MGFQQILLYNTTTLIGLQGRLGSSTPQAFLVPVIACKSTNTAKDRNEAIDPQHAIVEHQGCDQWLPSPCRSGEG</sequence>
<evidence type="ECO:0000313" key="2">
    <source>
        <dbReference type="Proteomes" id="UP000593562"/>
    </source>
</evidence>